<dbReference type="EMBL" id="LR796233">
    <property type="protein sequence ID" value="CAB4129145.1"/>
    <property type="molecule type" value="Genomic_DNA"/>
</dbReference>
<evidence type="ECO:0000313" key="1">
    <source>
        <dbReference type="EMBL" id="CAB4129145.1"/>
    </source>
</evidence>
<reference evidence="1" key="1">
    <citation type="submission" date="2020-04" db="EMBL/GenBank/DDBJ databases">
        <authorList>
            <person name="Chiriac C."/>
            <person name="Salcher M."/>
            <person name="Ghai R."/>
            <person name="Kavagutti S V."/>
        </authorList>
    </citation>
    <scope>NUCLEOTIDE SEQUENCE</scope>
</reference>
<name>A0A6J5L5H8_9CAUD</name>
<accession>A0A6J5L5H8</accession>
<gene>
    <name evidence="1" type="ORF">UFOVP112_243</name>
</gene>
<sequence>MKFKSDIDIDFGDRTQALKLLEHIPASINRDGKWVLHNTGVYVTDIPIDPFTGHSSIDYESAEDRGYMKLDFLNVSLYTQIKSEEHLEELIAQEPEWDKLYDPEFCSKLIHIGNHYDTLIKMPEAVNSIPRMAMLLAIIRPAKRHLIGKTWREVAESVWEKPADDGYFFKKSHSLAYAHLVVVNMNLLTNLAD</sequence>
<organism evidence="1">
    <name type="scientific">uncultured Caudovirales phage</name>
    <dbReference type="NCBI Taxonomy" id="2100421"/>
    <lineage>
        <taxon>Viruses</taxon>
        <taxon>Duplodnaviria</taxon>
        <taxon>Heunggongvirae</taxon>
        <taxon>Uroviricota</taxon>
        <taxon>Caudoviricetes</taxon>
        <taxon>Peduoviridae</taxon>
        <taxon>Maltschvirus</taxon>
        <taxon>Maltschvirus maltsch</taxon>
    </lineage>
</organism>
<protein>
    <submittedName>
        <fullName evidence="1">Uncharacterized protein</fullName>
    </submittedName>
</protein>
<proteinExistence type="predicted"/>